<keyword evidence="2" id="KW-1185">Reference proteome</keyword>
<feature type="non-terminal residue" evidence="1">
    <location>
        <position position="1"/>
    </location>
</feature>
<gene>
    <name evidence="1" type="ORF">KI387_034983</name>
</gene>
<feature type="non-terminal residue" evidence="1">
    <location>
        <position position="57"/>
    </location>
</feature>
<dbReference type="Proteomes" id="UP000824469">
    <property type="component" value="Unassembled WGS sequence"/>
</dbReference>
<organism evidence="1 2">
    <name type="scientific">Taxus chinensis</name>
    <name type="common">Chinese yew</name>
    <name type="synonym">Taxus wallichiana var. chinensis</name>
    <dbReference type="NCBI Taxonomy" id="29808"/>
    <lineage>
        <taxon>Eukaryota</taxon>
        <taxon>Viridiplantae</taxon>
        <taxon>Streptophyta</taxon>
        <taxon>Embryophyta</taxon>
        <taxon>Tracheophyta</taxon>
        <taxon>Spermatophyta</taxon>
        <taxon>Pinopsida</taxon>
        <taxon>Pinidae</taxon>
        <taxon>Conifers II</taxon>
        <taxon>Cupressales</taxon>
        <taxon>Taxaceae</taxon>
        <taxon>Taxus</taxon>
    </lineage>
</organism>
<evidence type="ECO:0000313" key="1">
    <source>
        <dbReference type="EMBL" id="KAH9290866.1"/>
    </source>
</evidence>
<dbReference type="AlphaFoldDB" id="A0AA38C114"/>
<evidence type="ECO:0000313" key="2">
    <source>
        <dbReference type="Proteomes" id="UP000824469"/>
    </source>
</evidence>
<reference evidence="1 2" key="1">
    <citation type="journal article" date="2021" name="Nat. Plants">
        <title>The Taxus genome provides insights into paclitaxel biosynthesis.</title>
        <authorList>
            <person name="Xiong X."/>
            <person name="Gou J."/>
            <person name="Liao Q."/>
            <person name="Li Y."/>
            <person name="Zhou Q."/>
            <person name="Bi G."/>
            <person name="Li C."/>
            <person name="Du R."/>
            <person name="Wang X."/>
            <person name="Sun T."/>
            <person name="Guo L."/>
            <person name="Liang H."/>
            <person name="Lu P."/>
            <person name="Wu Y."/>
            <person name="Zhang Z."/>
            <person name="Ro D.K."/>
            <person name="Shang Y."/>
            <person name="Huang S."/>
            <person name="Yan J."/>
        </authorList>
    </citation>
    <scope>NUCLEOTIDE SEQUENCE [LARGE SCALE GENOMIC DNA]</scope>
    <source>
        <strain evidence="1">Ta-2019</strain>
    </source>
</reference>
<name>A0AA38C114_TAXCH</name>
<protein>
    <submittedName>
        <fullName evidence="1">Uncharacterized protein</fullName>
    </submittedName>
</protein>
<accession>A0AA38C114</accession>
<sequence length="57" mass="6446">HKFVDISTPKTSKTKEDIMVTDYQITRVDLGKVTTKGAQQNAHDAINVLCQKLKEMK</sequence>
<dbReference type="EMBL" id="JAHRHJ020003813">
    <property type="protein sequence ID" value="KAH9290866.1"/>
    <property type="molecule type" value="Genomic_DNA"/>
</dbReference>
<comment type="caution">
    <text evidence="1">The sequence shown here is derived from an EMBL/GenBank/DDBJ whole genome shotgun (WGS) entry which is preliminary data.</text>
</comment>
<proteinExistence type="predicted"/>